<dbReference type="PANTHER" id="PTHR23514">
    <property type="entry name" value="BYPASS OF STOP CODON PROTEIN 6"/>
    <property type="match status" value="1"/>
</dbReference>
<keyword evidence="2 5" id="KW-0812">Transmembrane</keyword>
<comment type="subcellular location">
    <subcellularLocation>
        <location evidence="1">Membrane</location>
        <topology evidence="1">Multi-pass membrane protein</topology>
    </subcellularLocation>
</comment>
<reference evidence="7 8" key="1">
    <citation type="journal article" date="2021" name="Int. J. Syst. Evol. Microbiol.">
        <title>Salipiger mangrovisoli sp. nov., isolated from mangrove soil and the proposal for the reclassification of Paraphaeobacter pallidus as Salipiger pallidus comb. nov.</title>
        <authorList>
            <person name="Du J."/>
            <person name="Liu Y."/>
            <person name="Pei T."/>
            <person name="Deng M.R."/>
            <person name="Zhu H."/>
        </authorList>
    </citation>
    <scope>NUCLEOTIDE SEQUENCE [LARGE SCALE GENOMIC DNA]</scope>
    <source>
        <strain evidence="7 8">6D45A</strain>
    </source>
</reference>
<dbReference type="PANTHER" id="PTHR23514:SF13">
    <property type="entry name" value="INNER MEMBRANE PROTEIN YBJJ"/>
    <property type="match status" value="1"/>
</dbReference>
<protein>
    <submittedName>
        <fullName evidence="7">MFS transporter</fullName>
    </submittedName>
</protein>
<keyword evidence="3 5" id="KW-1133">Transmembrane helix</keyword>
<gene>
    <name evidence="7" type="ORF">IQ782_06140</name>
</gene>
<evidence type="ECO:0000256" key="1">
    <source>
        <dbReference type="ARBA" id="ARBA00004141"/>
    </source>
</evidence>
<evidence type="ECO:0000256" key="5">
    <source>
        <dbReference type="SAM" id="Phobius"/>
    </source>
</evidence>
<dbReference type="InterPro" id="IPR051788">
    <property type="entry name" value="MFS_Transporter"/>
</dbReference>
<dbReference type="InterPro" id="IPR011701">
    <property type="entry name" value="MFS"/>
</dbReference>
<evidence type="ECO:0000256" key="4">
    <source>
        <dbReference type="ARBA" id="ARBA00023136"/>
    </source>
</evidence>
<feature type="transmembrane region" description="Helical" evidence="5">
    <location>
        <begin position="328"/>
        <end position="347"/>
    </location>
</feature>
<evidence type="ECO:0000256" key="2">
    <source>
        <dbReference type="ARBA" id="ARBA00022692"/>
    </source>
</evidence>
<dbReference type="Pfam" id="PF07690">
    <property type="entry name" value="MFS_1"/>
    <property type="match status" value="1"/>
</dbReference>
<evidence type="ECO:0000313" key="7">
    <source>
        <dbReference type="EMBL" id="MBE9636413.1"/>
    </source>
</evidence>
<dbReference type="InterPro" id="IPR020846">
    <property type="entry name" value="MFS_dom"/>
</dbReference>
<feature type="transmembrane region" description="Helical" evidence="5">
    <location>
        <begin position="237"/>
        <end position="256"/>
    </location>
</feature>
<sequence>MSILSDIRLIRRPLAGFAAIGICWGVFAGCVPAIKAQVGLSDGGFGTAMLVSTCGAILAMWIAPWAEARLKARAMPLFTALLGLGFALPGLAGSGVQFAAAMLLCAAAAGTVDVAMNAQLSQLEARSGRPLMNLAHGGYSLIYACAALAAGIARGSGVPVWAIFLGATCLTLLAAFSARGGELAVHHDETGGDRPRAPLPWGIVALAGVVICIGFMAEQATEAWSALHLERNLGAGAVGGALAPTLLGLTMGAGRLSGQGLIRRLNGAGVLGAGAGLAALGAVIAALAPTALVGWIGFAVLGFGVSVLAPMAYAWLGARLTPQARARAISRATVIGYTGFFMGPPMMGGLSEVFGLRASFGAVALLLLLVPLVLLPLMARR</sequence>
<comment type="caution">
    <text evidence="7">The sequence shown here is derived from an EMBL/GenBank/DDBJ whole genome shotgun (WGS) entry which is preliminary data.</text>
</comment>
<feature type="transmembrane region" description="Helical" evidence="5">
    <location>
        <begin position="294"/>
        <end position="316"/>
    </location>
</feature>
<feature type="transmembrane region" description="Helical" evidence="5">
    <location>
        <begin position="98"/>
        <end position="118"/>
    </location>
</feature>
<dbReference type="Gene3D" id="1.20.1250.20">
    <property type="entry name" value="MFS general substrate transporter like domains"/>
    <property type="match status" value="2"/>
</dbReference>
<dbReference type="PROSITE" id="PS50850">
    <property type="entry name" value="MFS"/>
    <property type="match status" value="1"/>
</dbReference>
<evidence type="ECO:0000256" key="3">
    <source>
        <dbReference type="ARBA" id="ARBA00022989"/>
    </source>
</evidence>
<organism evidence="7 8">
    <name type="scientific">Salipiger mangrovisoli</name>
    <dbReference type="NCBI Taxonomy" id="2865933"/>
    <lineage>
        <taxon>Bacteria</taxon>
        <taxon>Pseudomonadati</taxon>
        <taxon>Pseudomonadota</taxon>
        <taxon>Alphaproteobacteria</taxon>
        <taxon>Rhodobacterales</taxon>
        <taxon>Roseobacteraceae</taxon>
        <taxon>Salipiger</taxon>
    </lineage>
</organism>
<evidence type="ECO:0000259" key="6">
    <source>
        <dbReference type="PROSITE" id="PS50850"/>
    </source>
</evidence>
<dbReference type="SUPFAM" id="SSF103473">
    <property type="entry name" value="MFS general substrate transporter"/>
    <property type="match status" value="1"/>
</dbReference>
<keyword evidence="8" id="KW-1185">Reference proteome</keyword>
<feature type="transmembrane region" description="Helical" evidence="5">
    <location>
        <begin position="199"/>
        <end position="217"/>
    </location>
</feature>
<accession>A0ABR9WYP4</accession>
<proteinExistence type="predicted"/>
<feature type="transmembrane region" description="Helical" evidence="5">
    <location>
        <begin position="130"/>
        <end position="152"/>
    </location>
</feature>
<dbReference type="EMBL" id="JADFFK010000003">
    <property type="protein sequence ID" value="MBE9636413.1"/>
    <property type="molecule type" value="Genomic_DNA"/>
</dbReference>
<evidence type="ECO:0000313" key="8">
    <source>
        <dbReference type="Proteomes" id="UP000607796"/>
    </source>
</evidence>
<dbReference type="Proteomes" id="UP000607796">
    <property type="component" value="Unassembled WGS sequence"/>
</dbReference>
<keyword evidence="4 5" id="KW-0472">Membrane</keyword>
<name>A0ABR9WYP4_9RHOB</name>
<dbReference type="InterPro" id="IPR036259">
    <property type="entry name" value="MFS_trans_sf"/>
</dbReference>
<feature type="transmembrane region" description="Helical" evidence="5">
    <location>
        <begin position="74"/>
        <end position="92"/>
    </location>
</feature>
<feature type="transmembrane region" description="Helical" evidence="5">
    <location>
        <begin position="359"/>
        <end position="379"/>
    </location>
</feature>
<feature type="transmembrane region" description="Helical" evidence="5">
    <location>
        <begin position="268"/>
        <end position="288"/>
    </location>
</feature>
<feature type="transmembrane region" description="Helical" evidence="5">
    <location>
        <begin position="44"/>
        <end position="62"/>
    </location>
</feature>
<feature type="transmembrane region" description="Helical" evidence="5">
    <location>
        <begin position="158"/>
        <end position="178"/>
    </location>
</feature>
<dbReference type="RefSeq" id="WP_194133737.1">
    <property type="nucleotide sequence ID" value="NZ_JADFFK010000003.1"/>
</dbReference>
<feature type="domain" description="Major facilitator superfamily (MFS) profile" evidence="6">
    <location>
        <begin position="203"/>
        <end position="381"/>
    </location>
</feature>